<dbReference type="HOGENOM" id="CLU_026228_5_1_2"/>
<dbReference type="GO" id="GO:0042301">
    <property type="term" value="F:phosphate ion binding"/>
    <property type="evidence" value="ECO:0007669"/>
    <property type="project" value="InterPro"/>
</dbReference>
<dbReference type="Gene3D" id="3.40.190.10">
    <property type="entry name" value="Periplasmic binding protein-like II"/>
    <property type="match status" value="2"/>
</dbReference>
<dbReference type="PANTHER" id="PTHR30570:SF1">
    <property type="entry name" value="PHOSPHATE-BINDING PROTEIN PSTS"/>
    <property type="match status" value="1"/>
</dbReference>
<dbReference type="RefSeq" id="WP_013683556.1">
    <property type="nucleotide sequence ID" value="NC_015320.1"/>
</dbReference>
<protein>
    <submittedName>
        <fullName evidence="4">Phosphate binding protein</fullName>
    </submittedName>
</protein>
<evidence type="ECO:0000313" key="4">
    <source>
        <dbReference type="EMBL" id="AEA46884.1"/>
    </source>
</evidence>
<dbReference type="Pfam" id="PF12849">
    <property type="entry name" value="PBP_like_2"/>
    <property type="match status" value="1"/>
</dbReference>
<dbReference type="KEGG" id="ave:Arcve_0870"/>
<keyword evidence="2" id="KW-0732">Signal</keyword>
<proteinExistence type="predicted"/>
<feature type="domain" description="PBP" evidence="3">
    <location>
        <begin position="29"/>
        <end position="275"/>
    </location>
</feature>
<dbReference type="EMBL" id="CP002588">
    <property type="protein sequence ID" value="AEA46884.1"/>
    <property type="molecule type" value="Genomic_DNA"/>
</dbReference>
<accession>F2KSB5</accession>
<dbReference type="PANTHER" id="PTHR30570">
    <property type="entry name" value="PERIPLASMIC PHOSPHATE BINDING COMPONENT OF PHOSPHATE ABC TRANSPORTER"/>
    <property type="match status" value="1"/>
</dbReference>
<dbReference type="Proteomes" id="UP000008136">
    <property type="component" value="Chromosome"/>
</dbReference>
<evidence type="ECO:0000313" key="5">
    <source>
        <dbReference type="Proteomes" id="UP000008136"/>
    </source>
</evidence>
<dbReference type="CDD" id="cd13566">
    <property type="entry name" value="PBP2_phosphate"/>
    <property type="match status" value="1"/>
</dbReference>
<dbReference type="eggNOG" id="arCOG00213">
    <property type="taxonomic scope" value="Archaea"/>
</dbReference>
<evidence type="ECO:0000259" key="3">
    <source>
        <dbReference type="Pfam" id="PF12849"/>
    </source>
</evidence>
<dbReference type="PROSITE" id="PS51257">
    <property type="entry name" value="PROKAR_LIPOPROTEIN"/>
    <property type="match status" value="1"/>
</dbReference>
<gene>
    <name evidence="4" type="ordered locus">Arcve_0870</name>
</gene>
<dbReference type="InterPro" id="IPR011862">
    <property type="entry name" value="Phos-bd"/>
</dbReference>
<sequence>MRWLVFLILVALLICGCVQQGPKDEESLEIYIKGSDTLVQLVSNLAEAYMEKNPDTSIVVSGGGSGTGIKALINGEIDVADASREMKDSEIEQIKQKYGTEPLRLIIARDMLAVVVNPSNPVDKLTVEQVAKIFAGEITNWKEVGGNDAPITLYGRQSTSGTYEFFLEHVVRPYTGKGYSGTMRNLAGNIQIRDAVASDPNGIGYIGVGYLSDAIKVVKVSMDGKNYYSPLDEKAVEEGKYPISRPLQQYTLPQYFQGKKGEVLKDFFRFEVSEEGQQIVKESGFYPILKTDREWNQQNFWAKIE</sequence>
<dbReference type="InterPro" id="IPR024370">
    <property type="entry name" value="PBP_domain"/>
</dbReference>
<dbReference type="STRING" id="693661.Arcve_0870"/>
<dbReference type="GeneID" id="10393973"/>
<dbReference type="NCBIfam" id="TIGR02136">
    <property type="entry name" value="ptsS_2"/>
    <property type="match status" value="1"/>
</dbReference>
<organism evidence="4 5">
    <name type="scientific">Archaeoglobus veneficus (strain DSM 11195 / SNP6)</name>
    <dbReference type="NCBI Taxonomy" id="693661"/>
    <lineage>
        <taxon>Archaea</taxon>
        <taxon>Methanobacteriati</taxon>
        <taxon>Methanobacteriota</taxon>
        <taxon>Archaeoglobi</taxon>
        <taxon>Archaeoglobales</taxon>
        <taxon>Archaeoglobaceae</taxon>
        <taxon>Archaeoglobus</taxon>
    </lineage>
</organism>
<dbReference type="AlphaFoldDB" id="F2KSB5"/>
<dbReference type="SUPFAM" id="SSF53850">
    <property type="entry name" value="Periplasmic binding protein-like II"/>
    <property type="match status" value="1"/>
</dbReference>
<reference evidence="4 5" key="1">
    <citation type="submission" date="2011-03" db="EMBL/GenBank/DDBJ databases">
        <title>The complete genome of Archaeoglobus veneficus SNP6.</title>
        <authorList>
            <consortium name="US DOE Joint Genome Institute (JGI-PGF)"/>
            <person name="Lucas S."/>
            <person name="Copeland A."/>
            <person name="Lapidus A."/>
            <person name="Bruce D."/>
            <person name="Goodwin L."/>
            <person name="Pitluck S."/>
            <person name="Kyrpides N."/>
            <person name="Mavromatis K."/>
            <person name="Pagani I."/>
            <person name="Ivanova N."/>
            <person name="Mikhailova N."/>
            <person name="Lu M."/>
            <person name="Detter J.C."/>
            <person name="Tapia R."/>
            <person name="Han C."/>
            <person name="Land M."/>
            <person name="Hauser L."/>
            <person name="Markowitz V."/>
            <person name="Cheng J.-F."/>
            <person name="Hugenholtz P."/>
            <person name="Woyke T."/>
            <person name="Wu D."/>
            <person name="Spring S."/>
            <person name="Brambilla E."/>
            <person name="Klenk H.-P."/>
            <person name="Eisen J.A."/>
        </authorList>
    </citation>
    <scope>NUCLEOTIDE SEQUENCE [LARGE SCALE GENOMIC DNA]</scope>
    <source>
        <strain>SNP6</strain>
    </source>
</reference>
<name>F2KSB5_ARCVS</name>
<evidence type="ECO:0000256" key="2">
    <source>
        <dbReference type="ARBA" id="ARBA00022729"/>
    </source>
</evidence>
<keyword evidence="5" id="KW-1185">Reference proteome</keyword>
<evidence type="ECO:0000256" key="1">
    <source>
        <dbReference type="ARBA" id="ARBA00022448"/>
    </source>
</evidence>
<dbReference type="InterPro" id="IPR050811">
    <property type="entry name" value="Phosphate_ABC_transporter"/>
</dbReference>
<dbReference type="OrthoDB" id="53390at2157"/>
<keyword evidence="1" id="KW-0813">Transport</keyword>